<feature type="binding site" evidence="13 14">
    <location>
        <position position="10"/>
    </location>
    <ligand>
        <name>ATP</name>
        <dbReference type="ChEBI" id="CHEBI:30616"/>
    </ligand>
</feature>
<evidence type="ECO:0000256" key="1">
    <source>
        <dbReference type="ARBA" id="ARBA00008142"/>
    </source>
</evidence>
<evidence type="ECO:0000256" key="6">
    <source>
        <dbReference type="ARBA" id="ARBA00022679"/>
    </source>
</evidence>
<dbReference type="GO" id="GO:0004550">
    <property type="term" value="F:nucleoside diphosphate kinase activity"/>
    <property type="evidence" value="ECO:0007669"/>
    <property type="project" value="UniProtKB-UniRule"/>
</dbReference>
<evidence type="ECO:0000256" key="14">
    <source>
        <dbReference type="PROSITE-ProRule" id="PRU00706"/>
    </source>
</evidence>
<comment type="subunit">
    <text evidence="13">Homotetramer.</text>
</comment>
<comment type="catalytic activity">
    <reaction evidence="13 16">
        <text>a 2'-deoxyribonucleoside 5'-diphosphate + ATP = a 2'-deoxyribonucleoside 5'-triphosphate + ADP</text>
        <dbReference type="Rhea" id="RHEA:44640"/>
        <dbReference type="ChEBI" id="CHEBI:30616"/>
        <dbReference type="ChEBI" id="CHEBI:61560"/>
        <dbReference type="ChEBI" id="CHEBI:73316"/>
        <dbReference type="ChEBI" id="CHEBI:456216"/>
        <dbReference type="EC" id="2.7.4.6"/>
    </reaction>
</comment>
<dbReference type="Proteomes" id="UP000008139">
    <property type="component" value="Chromosome"/>
</dbReference>
<accession>F2LWZ6</accession>
<comment type="function">
    <text evidence="13">Major role in the synthesis of nucleoside triphosphates other than ATP. The ATP gamma phosphate is transferred to the NDP beta phosphate via a ping-pong mechanism, using a phosphorylated active-site intermediate.</text>
</comment>
<dbReference type="NCBIfam" id="NF001908">
    <property type="entry name" value="PRK00668.1"/>
    <property type="match status" value="1"/>
</dbReference>
<evidence type="ECO:0000256" key="16">
    <source>
        <dbReference type="RuleBase" id="RU004013"/>
    </source>
</evidence>
<gene>
    <name evidence="13" type="primary">ndk</name>
    <name evidence="18" type="ordered locus">Hipma_1218</name>
</gene>
<dbReference type="STRING" id="760142.Hipma_1218"/>
<evidence type="ECO:0000256" key="11">
    <source>
        <dbReference type="ARBA" id="ARBA00022842"/>
    </source>
</evidence>
<keyword evidence="8 13" id="KW-0547">Nucleotide-binding</keyword>
<dbReference type="InterPro" id="IPR034907">
    <property type="entry name" value="NDK-like_dom"/>
</dbReference>
<dbReference type="InterPro" id="IPR001564">
    <property type="entry name" value="Nucleoside_diP_kinase"/>
</dbReference>
<organism evidence="18 19">
    <name type="scientific">Hippea maritima (strain ATCC 700847 / DSM 10411 / MH2)</name>
    <dbReference type="NCBI Taxonomy" id="760142"/>
    <lineage>
        <taxon>Bacteria</taxon>
        <taxon>Pseudomonadati</taxon>
        <taxon>Campylobacterota</taxon>
        <taxon>Desulfurellia</taxon>
        <taxon>Desulfurellales</taxon>
        <taxon>Hippeaceae</taxon>
        <taxon>Hippea</taxon>
    </lineage>
</organism>
<comment type="catalytic activity">
    <reaction evidence="13">
        <text>a ribonucleoside 5'-diphosphate + ATP = a ribonucleoside 5'-triphosphate + ADP</text>
        <dbReference type="Rhea" id="RHEA:18113"/>
        <dbReference type="ChEBI" id="CHEBI:30616"/>
        <dbReference type="ChEBI" id="CHEBI:57930"/>
        <dbReference type="ChEBI" id="CHEBI:61557"/>
        <dbReference type="ChEBI" id="CHEBI:456216"/>
        <dbReference type="EC" id="2.7.4.6"/>
    </reaction>
</comment>
<evidence type="ECO:0000256" key="7">
    <source>
        <dbReference type="ARBA" id="ARBA00022723"/>
    </source>
</evidence>
<sequence length="138" mass="15679">MVERTLSIIKPDCVAAKNAGKVISMLEENGFNIIGMKKIHLTKKQAKKFYIVHKDRPFYDSLTDFMSEGPIVVMVLEKENAIADYRKLMGATNPEEAEEGTIRKLYGSNIERNAVHGSDSEESANYEIKFFFNELELV</sequence>
<keyword evidence="9 13" id="KW-0418">Kinase</keyword>
<reference evidence="18 19" key="1">
    <citation type="journal article" date="2011" name="Stand. Genomic Sci.">
        <title>Complete genome sequence of the thermophilic sulfur-reducer Hippea maritima type strain (MH(2)).</title>
        <authorList>
            <person name="Huntemann M."/>
            <person name="Lu M."/>
            <person name="Nolan M."/>
            <person name="Lapidus A."/>
            <person name="Lucas S."/>
            <person name="Hammon N."/>
            <person name="Deshpande S."/>
            <person name="Cheng J.F."/>
            <person name="Tapia R."/>
            <person name="Han C."/>
            <person name="Goodwin L."/>
            <person name="Pitluck S."/>
            <person name="Liolios K."/>
            <person name="Pagani I."/>
            <person name="Ivanova N."/>
            <person name="Ovchinikova G."/>
            <person name="Pati A."/>
            <person name="Chen A."/>
            <person name="Palaniappan K."/>
            <person name="Land M."/>
            <person name="Hauser L."/>
            <person name="Jeffries C.D."/>
            <person name="Detter J.C."/>
            <person name="Brambilla E.M."/>
            <person name="Rohde M."/>
            <person name="Spring S."/>
            <person name="Goker M."/>
            <person name="Woyke T."/>
            <person name="Bristow J."/>
            <person name="Eisen J.A."/>
            <person name="Markowitz V."/>
            <person name="Hugenholtz P."/>
            <person name="Kyrpides N.C."/>
            <person name="Klenk H.P."/>
            <person name="Mavromatis K."/>
        </authorList>
    </citation>
    <scope>NUCLEOTIDE SEQUENCE [LARGE SCALE GENOMIC DNA]</scope>
    <source>
        <strain evidence="19">ATCC 700847 / DSM 10411 / MH2</strain>
    </source>
</reference>
<evidence type="ECO:0000256" key="3">
    <source>
        <dbReference type="ARBA" id="ARBA00017632"/>
    </source>
</evidence>
<dbReference type="HAMAP" id="MF_00451">
    <property type="entry name" value="NDP_kinase"/>
    <property type="match status" value="1"/>
</dbReference>
<feature type="binding site" evidence="13 14">
    <location>
        <position position="103"/>
    </location>
    <ligand>
        <name>ATP</name>
        <dbReference type="ChEBI" id="CHEBI:30616"/>
    </ligand>
</feature>
<keyword evidence="10 13" id="KW-0067">ATP-binding</keyword>
<dbReference type="AlphaFoldDB" id="F2LWZ6"/>
<dbReference type="SUPFAM" id="SSF54919">
    <property type="entry name" value="Nucleoside diphosphate kinase, NDK"/>
    <property type="match status" value="1"/>
</dbReference>
<dbReference type="GO" id="GO:0006183">
    <property type="term" value="P:GTP biosynthetic process"/>
    <property type="evidence" value="ECO:0007669"/>
    <property type="project" value="UniProtKB-UniRule"/>
</dbReference>
<keyword evidence="19" id="KW-1185">Reference proteome</keyword>
<dbReference type="InParanoid" id="F2LWZ6"/>
<comment type="subcellular location">
    <subcellularLocation>
        <location evidence="13">Cytoplasm</location>
    </subcellularLocation>
</comment>
<dbReference type="RefSeq" id="WP_013682217.1">
    <property type="nucleotide sequence ID" value="NC_015318.1"/>
</dbReference>
<name>F2LWZ6_HIPMA</name>
<keyword evidence="6 13" id="KW-0808">Transferase</keyword>
<dbReference type="PANTHER" id="PTHR46161:SF3">
    <property type="entry name" value="NUCLEOSIDE DIPHOSPHATE KINASE DDB_G0292928-RELATED"/>
    <property type="match status" value="1"/>
</dbReference>
<dbReference type="PROSITE" id="PS00469">
    <property type="entry name" value="NDPK"/>
    <property type="match status" value="1"/>
</dbReference>
<evidence type="ECO:0000313" key="18">
    <source>
        <dbReference type="EMBL" id="AEA34180.1"/>
    </source>
</evidence>
<dbReference type="GO" id="GO:0006241">
    <property type="term" value="P:CTP biosynthetic process"/>
    <property type="evidence" value="ECO:0007669"/>
    <property type="project" value="UniProtKB-UniRule"/>
</dbReference>
<dbReference type="HOGENOM" id="CLU_060216_8_1_7"/>
<dbReference type="EMBL" id="CP002606">
    <property type="protein sequence ID" value="AEA34180.1"/>
    <property type="molecule type" value="Genomic_DNA"/>
</dbReference>
<dbReference type="FunFam" id="3.30.70.141:FF:000003">
    <property type="entry name" value="Nucleoside diphosphate kinase"/>
    <property type="match status" value="1"/>
</dbReference>
<feature type="active site" description="Pros-phosphohistidine intermediate" evidence="13 14">
    <location>
        <position position="116"/>
    </location>
</feature>
<feature type="binding site" evidence="13 14">
    <location>
        <position position="113"/>
    </location>
    <ligand>
        <name>ATP</name>
        <dbReference type="ChEBI" id="CHEBI:30616"/>
    </ligand>
</feature>
<dbReference type="SMART" id="SM00562">
    <property type="entry name" value="NDK"/>
    <property type="match status" value="1"/>
</dbReference>
<dbReference type="KEGG" id="hmr:Hipma_1218"/>
<dbReference type="PANTHER" id="PTHR46161">
    <property type="entry name" value="NUCLEOSIDE DIPHOSPHATE KINASE"/>
    <property type="match status" value="1"/>
</dbReference>
<dbReference type="InterPro" id="IPR023005">
    <property type="entry name" value="Nucleoside_diP_kinase_AS"/>
</dbReference>
<keyword evidence="5 13" id="KW-0597">Phosphoprotein</keyword>
<dbReference type="Gene3D" id="3.30.70.141">
    <property type="entry name" value="Nucleoside diphosphate kinase-like domain"/>
    <property type="match status" value="1"/>
</dbReference>
<evidence type="ECO:0000256" key="4">
    <source>
        <dbReference type="ARBA" id="ARBA00022490"/>
    </source>
</evidence>
<dbReference type="FunCoup" id="F2LWZ6">
    <property type="interactions" value="413"/>
</dbReference>
<dbReference type="GO" id="GO:0046872">
    <property type="term" value="F:metal ion binding"/>
    <property type="evidence" value="ECO:0007669"/>
    <property type="project" value="UniProtKB-KW"/>
</dbReference>
<evidence type="ECO:0000259" key="17">
    <source>
        <dbReference type="SMART" id="SM00562"/>
    </source>
</evidence>
<dbReference type="Pfam" id="PF00334">
    <property type="entry name" value="NDK"/>
    <property type="match status" value="1"/>
</dbReference>
<dbReference type="CDD" id="cd04413">
    <property type="entry name" value="NDPk_I"/>
    <property type="match status" value="1"/>
</dbReference>
<dbReference type="OrthoDB" id="9801161at2"/>
<dbReference type="EC" id="2.7.4.6" evidence="2 13"/>
<keyword evidence="12 13" id="KW-0546">Nucleotide metabolism</keyword>
<keyword evidence="4 13" id="KW-0963">Cytoplasm</keyword>
<feature type="binding site" evidence="13 14">
    <location>
        <position position="92"/>
    </location>
    <ligand>
        <name>ATP</name>
        <dbReference type="ChEBI" id="CHEBI:30616"/>
    </ligand>
</feature>
<dbReference type="GO" id="GO:0005524">
    <property type="term" value="F:ATP binding"/>
    <property type="evidence" value="ECO:0007669"/>
    <property type="project" value="UniProtKB-UniRule"/>
</dbReference>
<dbReference type="GO" id="GO:0005737">
    <property type="term" value="C:cytoplasm"/>
    <property type="evidence" value="ECO:0007669"/>
    <property type="project" value="UniProtKB-SubCell"/>
</dbReference>
<evidence type="ECO:0000256" key="2">
    <source>
        <dbReference type="ARBA" id="ARBA00012966"/>
    </source>
</evidence>
<evidence type="ECO:0000313" key="19">
    <source>
        <dbReference type="Proteomes" id="UP000008139"/>
    </source>
</evidence>
<comment type="cofactor">
    <cofactor evidence="13">
        <name>Mg(2+)</name>
        <dbReference type="ChEBI" id="CHEBI:18420"/>
    </cofactor>
</comment>
<keyword evidence="11 13" id="KW-0460">Magnesium</keyword>
<dbReference type="eggNOG" id="COG0105">
    <property type="taxonomic scope" value="Bacteria"/>
</dbReference>
<reference evidence="19" key="2">
    <citation type="submission" date="2011-03" db="EMBL/GenBank/DDBJ databases">
        <title>The complete genome of Hippea maritima DSM 10411.</title>
        <authorList>
            <consortium name="US DOE Joint Genome Institute (JGI-PGF)"/>
            <person name="Lucas S."/>
            <person name="Copeland A."/>
            <person name="Lapidus A."/>
            <person name="Bruce D."/>
            <person name="Goodwin L."/>
            <person name="Pitluck S."/>
            <person name="Peters L."/>
            <person name="Kyrpides N."/>
            <person name="Mavromatis K."/>
            <person name="Pagani I."/>
            <person name="Ivanova N."/>
            <person name="Mikhailova N."/>
            <person name="Lu M."/>
            <person name="Detter J.C."/>
            <person name="Tapia R."/>
            <person name="Han C."/>
            <person name="Land M."/>
            <person name="Hauser L."/>
            <person name="Markowitz V."/>
            <person name="Cheng J.-F."/>
            <person name="Hugenholtz P."/>
            <person name="Woyke T."/>
            <person name="Wu D."/>
            <person name="Spring S."/>
            <person name="Schroeder M."/>
            <person name="Brambilla E."/>
            <person name="Klenk H.-P."/>
            <person name="Eisen J.A."/>
        </authorList>
    </citation>
    <scope>NUCLEOTIDE SEQUENCE [LARGE SCALE GENOMIC DNA]</scope>
    <source>
        <strain evidence="19">ATCC 700847 / DSM 10411 / MH2</strain>
    </source>
</reference>
<feature type="binding site" evidence="13 14">
    <location>
        <position position="86"/>
    </location>
    <ligand>
        <name>ATP</name>
        <dbReference type="ChEBI" id="CHEBI:30616"/>
    </ligand>
</feature>
<dbReference type="PRINTS" id="PR01243">
    <property type="entry name" value="NUCDPKINASE"/>
</dbReference>
<dbReference type="PROSITE" id="PS51374">
    <property type="entry name" value="NDPK_LIKE"/>
    <property type="match status" value="1"/>
</dbReference>
<evidence type="ECO:0000256" key="15">
    <source>
        <dbReference type="RuleBase" id="RU004011"/>
    </source>
</evidence>
<evidence type="ECO:0000256" key="12">
    <source>
        <dbReference type="ARBA" id="ARBA00023080"/>
    </source>
</evidence>
<keyword evidence="7 13" id="KW-0479">Metal-binding</keyword>
<feature type="domain" description="Nucleoside diphosphate kinase-like" evidence="17">
    <location>
        <begin position="2"/>
        <end position="138"/>
    </location>
</feature>
<protein>
    <recommendedName>
        <fullName evidence="3 13">Nucleoside diphosphate kinase</fullName>
        <shortName evidence="13">NDK</shortName>
        <shortName evidence="13">NDP kinase</shortName>
        <ecNumber evidence="2 13">2.7.4.6</ecNumber>
    </recommendedName>
    <alternativeName>
        <fullName evidence="13">Nucleoside-2-P kinase</fullName>
    </alternativeName>
</protein>
<feature type="binding site" evidence="13 14">
    <location>
        <position position="58"/>
    </location>
    <ligand>
        <name>ATP</name>
        <dbReference type="ChEBI" id="CHEBI:30616"/>
    </ligand>
</feature>
<evidence type="ECO:0000256" key="8">
    <source>
        <dbReference type="ARBA" id="ARBA00022741"/>
    </source>
</evidence>
<evidence type="ECO:0000256" key="13">
    <source>
        <dbReference type="HAMAP-Rule" id="MF_00451"/>
    </source>
</evidence>
<dbReference type="InterPro" id="IPR036850">
    <property type="entry name" value="NDK-like_dom_sf"/>
</dbReference>
<evidence type="ECO:0000256" key="10">
    <source>
        <dbReference type="ARBA" id="ARBA00022840"/>
    </source>
</evidence>
<comment type="similarity">
    <text evidence="1 13 14 15">Belongs to the NDK family.</text>
</comment>
<dbReference type="GO" id="GO:0006228">
    <property type="term" value="P:UTP biosynthetic process"/>
    <property type="evidence" value="ECO:0007669"/>
    <property type="project" value="UniProtKB-UniRule"/>
</dbReference>
<evidence type="ECO:0000256" key="9">
    <source>
        <dbReference type="ARBA" id="ARBA00022777"/>
    </source>
</evidence>
<evidence type="ECO:0000256" key="5">
    <source>
        <dbReference type="ARBA" id="ARBA00022553"/>
    </source>
</evidence>
<proteinExistence type="inferred from homology"/>